<keyword evidence="3 5" id="KW-1133">Transmembrane helix</keyword>
<keyword evidence="8" id="KW-1185">Reference proteome</keyword>
<feature type="domain" description="Fatty acid hydroxylase" evidence="6">
    <location>
        <begin position="135"/>
        <end position="282"/>
    </location>
</feature>
<dbReference type="InterPro" id="IPR050307">
    <property type="entry name" value="Sterol_Desaturase_Related"/>
</dbReference>
<comment type="caution">
    <text evidence="7">The sequence shown here is derived from an EMBL/GenBank/DDBJ whole genome shotgun (WGS) entry which is preliminary data.</text>
</comment>
<evidence type="ECO:0000256" key="2">
    <source>
        <dbReference type="ARBA" id="ARBA00022692"/>
    </source>
</evidence>
<accession>L8MV02</accession>
<evidence type="ECO:0000256" key="5">
    <source>
        <dbReference type="SAM" id="Phobius"/>
    </source>
</evidence>
<dbReference type="GO" id="GO:0016020">
    <property type="term" value="C:membrane"/>
    <property type="evidence" value="ECO:0007669"/>
    <property type="project" value="UniProtKB-SubCell"/>
</dbReference>
<feature type="transmembrane region" description="Helical" evidence="5">
    <location>
        <begin position="127"/>
        <end position="147"/>
    </location>
</feature>
<keyword evidence="2 5" id="KW-0812">Transmembrane</keyword>
<name>L8MV02_9CYAN</name>
<dbReference type="EMBL" id="ALWB01000368">
    <property type="protein sequence ID" value="ELS30280.1"/>
    <property type="molecule type" value="Genomic_DNA"/>
</dbReference>
<organism evidence="7 8">
    <name type="scientific">Pseudanabaena biceps PCC 7429</name>
    <dbReference type="NCBI Taxonomy" id="927668"/>
    <lineage>
        <taxon>Bacteria</taxon>
        <taxon>Bacillati</taxon>
        <taxon>Cyanobacteriota</taxon>
        <taxon>Cyanophyceae</taxon>
        <taxon>Pseudanabaenales</taxon>
        <taxon>Pseudanabaenaceae</taxon>
        <taxon>Pseudanabaena</taxon>
    </lineage>
</organism>
<dbReference type="PATRIC" id="fig|927668.3.peg.5216"/>
<feature type="transmembrane region" description="Helical" evidence="5">
    <location>
        <begin position="29"/>
        <end position="46"/>
    </location>
</feature>
<feature type="transmembrane region" description="Helical" evidence="5">
    <location>
        <begin position="212"/>
        <end position="229"/>
    </location>
</feature>
<dbReference type="Proteomes" id="UP000011201">
    <property type="component" value="Unassembled WGS sequence"/>
</dbReference>
<dbReference type="GO" id="GO:0016491">
    <property type="term" value="F:oxidoreductase activity"/>
    <property type="evidence" value="ECO:0007669"/>
    <property type="project" value="InterPro"/>
</dbReference>
<dbReference type="InterPro" id="IPR006694">
    <property type="entry name" value="Fatty_acid_hydroxylase"/>
</dbReference>
<evidence type="ECO:0000259" key="6">
    <source>
        <dbReference type="Pfam" id="PF04116"/>
    </source>
</evidence>
<reference evidence="7 8" key="1">
    <citation type="journal article" date="2013" name="Proc. Natl. Acad. Sci. U.S.A.">
        <title>Improving the coverage of the cyanobacterial phylum using diversity-driven genome sequencing.</title>
        <authorList>
            <person name="Shih P.M."/>
            <person name="Wu D."/>
            <person name="Latifi A."/>
            <person name="Axen S.D."/>
            <person name="Fewer D.P."/>
            <person name="Talla E."/>
            <person name="Calteau A."/>
            <person name="Cai F."/>
            <person name="Tandeau de Marsac N."/>
            <person name="Rippka R."/>
            <person name="Herdman M."/>
            <person name="Sivonen K."/>
            <person name="Coursin T."/>
            <person name="Laurent T."/>
            <person name="Goodwin L."/>
            <person name="Nolan M."/>
            <person name="Davenport K.W."/>
            <person name="Han C.S."/>
            <person name="Rubin E.M."/>
            <person name="Eisen J.A."/>
            <person name="Woyke T."/>
            <person name="Gugger M."/>
            <person name="Kerfeld C.A."/>
        </authorList>
    </citation>
    <scope>NUCLEOTIDE SEQUENCE [LARGE SCALE GENOMIC DNA]</scope>
    <source>
        <strain evidence="7 8">PCC 7429</strain>
    </source>
</reference>
<feature type="transmembrane region" description="Helical" evidence="5">
    <location>
        <begin position="184"/>
        <end position="206"/>
    </location>
</feature>
<dbReference type="OrthoDB" id="9770329at2"/>
<evidence type="ECO:0000313" key="8">
    <source>
        <dbReference type="Proteomes" id="UP000011201"/>
    </source>
</evidence>
<evidence type="ECO:0000256" key="3">
    <source>
        <dbReference type="ARBA" id="ARBA00022989"/>
    </source>
</evidence>
<sequence>MISVEILQWIGDALLYPVRQILMPESQLYWLYLLCSFFIAVIVYVVRFNREEVQSSFLQYCFPKEVFLHESAILDYQNYLPIMLCKSLIVTPIATVISAKFIANFVTLSLAQVFGIDTVFPVTEVQLWHHFAFSLFLILTIDFGYYYNHYIRHKISVLWEFHKIHHTAEVLTPFTLFRHHPLDYLIQTLTVSLFSGLAIGIWTYLFGNQMEVLYLNGIPFVLFIFYITGNFRHAHIWLSFPYWVSHIFISPAQHYIHHANESKYYDANYGKIFAIWDWMFGTLYVPKTFEKLPLGLPNDEAKNFNTVGKFYLQPFRSLFQSPKNEKPIFSLSNLDNSTNE</sequence>
<comment type="subcellular location">
    <subcellularLocation>
        <location evidence="1">Membrane</location>
    </subcellularLocation>
</comment>
<evidence type="ECO:0000256" key="4">
    <source>
        <dbReference type="ARBA" id="ARBA00023136"/>
    </source>
</evidence>
<gene>
    <name evidence="7" type="ORF">Pse7429DRAFT_4623</name>
</gene>
<evidence type="ECO:0000256" key="1">
    <source>
        <dbReference type="ARBA" id="ARBA00004370"/>
    </source>
</evidence>
<dbReference type="GO" id="GO:0008610">
    <property type="term" value="P:lipid biosynthetic process"/>
    <property type="evidence" value="ECO:0007669"/>
    <property type="project" value="InterPro"/>
</dbReference>
<dbReference type="GO" id="GO:0005506">
    <property type="term" value="F:iron ion binding"/>
    <property type="evidence" value="ECO:0007669"/>
    <property type="project" value="InterPro"/>
</dbReference>
<evidence type="ECO:0000313" key="7">
    <source>
        <dbReference type="EMBL" id="ELS30280.1"/>
    </source>
</evidence>
<dbReference type="PANTHER" id="PTHR11863">
    <property type="entry name" value="STEROL DESATURASE"/>
    <property type="match status" value="1"/>
</dbReference>
<keyword evidence="4 5" id="KW-0472">Membrane</keyword>
<proteinExistence type="predicted"/>
<protein>
    <submittedName>
        <fullName evidence="7">Fatty acid hydroxylase</fullName>
    </submittedName>
</protein>
<feature type="transmembrane region" description="Helical" evidence="5">
    <location>
        <begin position="88"/>
        <end position="115"/>
    </location>
</feature>
<dbReference type="RefSeq" id="WP_009629670.1">
    <property type="nucleotide sequence ID" value="NZ_ALWB01000368.1"/>
</dbReference>
<dbReference type="Pfam" id="PF04116">
    <property type="entry name" value="FA_hydroxylase"/>
    <property type="match status" value="1"/>
</dbReference>
<dbReference type="AlphaFoldDB" id="L8MV02"/>